<accession>Q1N6J2</accession>
<feature type="transmembrane region" description="Helical" evidence="1">
    <location>
        <begin position="47"/>
        <end position="68"/>
    </location>
</feature>
<protein>
    <submittedName>
        <fullName evidence="2">Uncharacterized protein</fullName>
    </submittedName>
</protein>
<feature type="transmembrane region" description="Helical" evidence="1">
    <location>
        <begin position="80"/>
        <end position="97"/>
    </location>
</feature>
<keyword evidence="3" id="KW-1185">Reference proteome</keyword>
<evidence type="ECO:0000313" key="3">
    <source>
        <dbReference type="Proteomes" id="UP000004263"/>
    </source>
</evidence>
<dbReference type="EMBL" id="AAQH01000001">
    <property type="protein sequence ID" value="EAT13600.1"/>
    <property type="molecule type" value="Genomic_DNA"/>
</dbReference>
<dbReference type="STRING" id="207949.RED65_09419"/>
<reference evidence="2 3" key="1">
    <citation type="submission" date="2006-03" db="EMBL/GenBank/DDBJ databases">
        <authorList>
            <person name="Pinhassi J."/>
            <person name="Pedros-Alio C."/>
            <person name="Ferriera S."/>
            <person name="Johnson J."/>
            <person name="Kravitz S."/>
            <person name="Halpern A."/>
            <person name="Remington K."/>
            <person name="Beeson K."/>
            <person name="Tran B."/>
            <person name="Rogers Y.-H."/>
            <person name="Friedman R."/>
            <person name="Venter J.C."/>
        </authorList>
    </citation>
    <scope>NUCLEOTIDE SEQUENCE [LARGE SCALE GENOMIC DNA]</scope>
    <source>
        <strain evidence="2 3">RED65</strain>
    </source>
</reference>
<keyword evidence="1" id="KW-1133">Transmembrane helix</keyword>
<gene>
    <name evidence="2" type="ORF">RED65_09419</name>
</gene>
<evidence type="ECO:0000256" key="1">
    <source>
        <dbReference type="SAM" id="Phobius"/>
    </source>
</evidence>
<keyword evidence="1" id="KW-0812">Transmembrane</keyword>
<comment type="caution">
    <text evidence="2">The sequence shown here is derived from an EMBL/GenBank/DDBJ whole genome shotgun (WGS) entry which is preliminary data.</text>
</comment>
<dbReference type="RefSeq" id="WP_007017021.1">
    <property type="nucleotide sequence ID" value="NZ_CH724113.1"/>
</dbReference>
<feature type="transmembrane region" description="Helical" evidence="1">
    <location>
        <begin position="103"/>
        <end position="122"/>
    </location>
</feature>
<keyword evidence="1" id="KW-0472">Membrane</keyword>
<organism evidence="2 3">
    <name type="scientific">Bermanella marisrubri</name>
    <dbReference type="NCBI Taxonomy" id="207949"/>
    <lineage>
        <taxon>Bacteria</taxon>
        <taxon>Pseudomonadati</taxon>
        <taxon>Pseudomonadota</taxon>
        <taxon>Gammaproteobacteria</taxon>
        <taxon>Oceanospirillales</taxon>
        <taxon>Oceanospirillaceae</taxon>
        <taxon>Bermanella</taxon>
    </lineage>
</organism>
<dbReference type="HOGENOM" id="CLU_1912969_0_0_6"/>
<dbReference type="AlphaFoldDB" id="Q1N6J2"/>
<feature type="transmembrane region" description="Helical" evidence="1">
    <location>
        <begin position="12"/>
        <end position="32"/>
    </location>
</feature>
<name>Q1N6J2_9GAMM</name>
<sequence length="132" mass="14943">MEDSAGRIKRTIAAMLIAGYGLAISFLTYFMFMWDNKGAKSIWDKSIIDWAVTIWLAVASLVVWYAVIKCASTKYIQLSLLYVLAVIFVAHLLVVAIKAEDEAIYYLGSPHLFLGLGFYLWWRSIGNAKKRP</sequence>
<proteinExistence type="predicted"/>
<evidence type="ECO:0000313" key="2">
    <source>
        <dbReference type="EMBL" id="EAT13600.1"/>
    </source>
</evidence>
<dbReference type="Proteomes" id="UP000004263">
    <property type="component" value="Unassembled WGS sequence"/>
</dbReference>